<gene>
    <name evidence="8" type="ORF">AB204_00865</name>
</gene>
<evidence type="ECO:0000256" key="3">
    <source>
        <dbReference type="ARBA" id="ARBA00023015"/>
    </source>
</evidence>
<evidence type="ECO:0000256" key="7">
    <source>
        <dbReference type="SAM" id="MobiDB-lite"/>
    </source>
</evidence>
<evidence type="ECO:0000256" key="1">
    <source>
        <dbReference type="ARBA" id="ARBA00022491"/>
    </source>
</evidence>
<evidence type="ECO:0000256" key="4">
    <source>
        <dbReference type="ARBA" id="ARBA00023125"/>
    </source>
</evidence>
<proteinExistence type="predicted"/>
<dbReference type="Pfam" id="PF10723">
    <property type="entry name" value="RepB-RCR_reg"/>
    <property type="match status" value="1"/>
</dbReference>
<accession>A0A0J5IUX6</accession>
<dbReference type="NCBIfam" id="NF010256">
    <property type="entry name" value="PRK13702.1"/>
    <property type="match status" value="1"/>
</dbReference>
<keyword evidence="9" id="KW-1185">Reference proteome</keyword>
<evidence type="ECO:0000313" key="8">
    <source>
        <dbReference type="EMBL" id="KMJ46955.1"/>
    </source>
</evidence>
<dbReference type="RefSeq" id="WP_047961512.1">
    <property type="nucleotide sequence ID" value="NZ_CAWMBG010000003.1"/>
</dbReference>
<sequence>MSQASTAASSSKRPYRKGKPLTGSEKQQAFVARRKAANDKTIRVYVSNELKLKLQKMCEVEGISQGEMISRLIEKASTDHSMNDVTS</sequence>
<dbReference type="PATRIC" id="fig|880157.4.peg.193"/>
<keyword evidence="5" id="KW-0804">Transcription</keyword>
<evidence type="ECO:0000256" key="2">
    <source>
        <dbReference type="ARBA" id="ARBA00022689"/>
    </source>
</evidence>
<keyword evidence="3" id="KW-0805">Transcription regulation</keyword>
<keyword evidence="4" id="KW-0238">DNA-binding</keyword>
<dbReference type="InterPro" id="IPR019661">
    <property type="entry name" value="RepA2"/>
</dbReference>
<dbReference type="AlphaFoldDB" id="A0A0J5IUX6"/>
<dbReference type="GO" id="GO:0006276">
    <property type="term" value="P:plasmid maintenance"/>
    <property type="evidence" value="ECO:0007669"/>
    <property type="project" value="UniProtKB-KW"/>
</dbReference>
<comment type="caution">
    <text evidence="8">The sequence shown here is derived from an EMBL/GenBank/DDBJ whole genome shotgun (WGS) entry which is preliminary data.</text>
</comment>
<keyword evidence="2" id="KW-0615">Plasmid copy control</keyword>
<dbReference type="OrthoDB" id="6506470at2"/>
<reference evidence="8 9" key="1">
    <citation type="submission" date="2015-06" db="EMBL/GenBank/DDBJ databases">
        <title>Draft Whole-Genome Sequence of the Entomopathogenic Bacterium Xenorhabdus khoisanae.</title>
        <authorList>
            <person name="Naidoo S."/>
            <person name="Featherston J."/>
            <person name="Gray V.M."/>
        </authorList>
    </citation>
    <scope>NUCLEOTIDE SEQUENCE [LARGE SCALE GENOMIC DNA]</scope>
    <source>
        <strain evidence="8 9">MCB</strain>
    </source>
</reference>
<organism evidence="8 9">
    <name type="scientific">Xenorhabdus khoisanae</name>
    <dbReference type="NCBI Taxonomy" id="880157"/>
    <lineage>
        <taxon>Bacteria</taxon>
        <taxon>Pseudomonadati</taxon>
        <taxon>Pseudomonadota</taxon>
        <taxon>Gammaproteobacteria</taxon>
        <taxon>Enterobacterales</taxon>
        <taxon>Morganellaceae</taxon>
        <taxon>Xenorhabdus</taxon>
    </lineage>
</organism>
<protein>
    <recommendedName>
        <fullName evidence="6">Protein CopB</fullName>
    </recommendedName>
</protein>
<name>A0A0J5IUX6_9GAMM</name>
<dbReference type="EMBL" id="LFCV01000003">
    <property type="protein sequence ID" value="KMJ46955.1"/>
    <property type="molecule type" value="Genomic_DNA"/>
</dbReference>
<evidence type="ECO:0000256" key="5">
    <source>
        <dbReference type="ARBA" id="ARBA00023163"/>
    </source>
</evidence>
<keyword evidence="1" id="KW-0678">Repressor</keyword>
<dbReference type="GO" id="GO:0003677">
    <property type="term" value="F:DNA binding"/>
    <property type="evidence" value="ECO:0007669"/>
    <property type="project" value="UniProtKB-KW"/>
</dbReference>
<feature type="compositionally biased region" description="Polar residues" evidence="7">
    <location>
        <begin position="1"/>
        <end position="12"/>
    </location>
</feature>
<evidence type="ECO:0000256" key="6">
    <source>
        <dbReference type="ARBA" id="ARBA00031853"/>
    </source>
</evidence>
<evidence type="ECO:0000313" key="9">
    <source>
        <dbReference type="Proteomes" id="UP000036277"/>
    </source>
</evidence>
<feature type="region of interest" description="Disordered" evidence="7">
    <location>
        <begin position="1"/>
        <end position="32"/>
    </location>
</feature>
<dbReference type="Proteomes" id="UP000036277">
    <property type="component" value="Unassembled WGS sequence"/>
</dbReference>